<feature type="domain" description="YspA cpYpsA-related SLOG" evidence="1">
    <location>
        <begin position="189"/>
        <end position="253"/>
    </location>
</feature>
<comment type="caution">
    <text evidence="2">The sequence shown here is derived from an EMBL/GenBank/DDBJ whole genome shotgun (WGS) entry which is preliminary data.</text>
</comment>
<dbReference type="Pfam" id="PF10686">
    <property type="entry name" value="YAcAr"/>
    <property type="match status" value="1"/>
</dbReference>
<dbReference type="Proteomes" id="UP000248975">
    <property type="component" value="Unassembled WGS sequence"/>
</dbReference>
<sequence>MTKMLSHDAALDLFADAFVETTDRYRIVAGEDVTDAPMPDAEAVAQATEMVVRTLFDVLRDTRLEGIADQIAWGIVHSFHRVASQIEGQADKAAQNVKRLIEQADGSEVGTVELEEAQLLCQSLDETQDAVACMRDYAAATFRAETGKPWSSPRASLTSSKRTASVIAATDFLAARRKRQIDQKAPQGPIVLFSGGQMWEDHRLLYSALDNIRARIPTMILATTAQDKGCDAIAAAWAARSGCKIIPFTLNRKLGNRAGFARNEQLIGLRPVEAVVCEGSGVQSHLAREVRKHRIPAHFFAIADQHRGEAAR</sequence>
<dbReference type="InterPro" id="IPR019627">
    <property type="entry name" value="YAcAr"/>
</dbReference>
<evidence type="ECO:0000259" key="1">
    <source>
        <dbReference type="Pfam" id="PF10686"/>
    </source>
</evidence>
<protein>
    <recommendedName>
        <fullName evidence="1">YspA cpYpsA-related SLOG domain-containing protein</fullName>
    </recommendedName>
</protein>
<accession>A0A2W5RW69</accession>
<dbReference type="EMBL" id="QFQS01000014">
    <property type="protein sequence ID" value="PZQ94731.1"/>
    <property type="molecule type" value="Genomic_DNA"/>
</dbReference>
<organism evidence="2 3">
    <name type="scientific">Cereibacter sphaeroides</name>
    <name type="common">Rhodobacter sphaeroides</name>
    <dbReference type="NCBI Taxonomy" id="1063"/>
    <lineage>
        <taxon>Bacteria</taxon>
        <taxon>Pseudomonadati</taxon>
        <taxon>Pseudomonadota</taxon>
        <taxon>Alphaproteobacteria</taxon>
        <taxon>Rhodobacterales</taxon>
        <taxon>Paracoccaceae</taxon>
        <taxon>Cereibacter</taxon>
    </lineage>
</organism>
<evidence type="ECO:0000313" key="2">
    <source>
        <dbReference type="EMBL" id="PZQ94731.1"/>
    </source>
</evidence>
<name>A0A2W5RW69_CERSP</name>
<proteinExistence type="predicted"/>
<evidence type="ECO:0000313" key="3">
    <source>
        <dbReference type="Proteomes" id="UP000248975"/>
    </source>
</evidence>
<dbReference type="AlphaFoldDB" id="A0A2W5RW69"/>
<gene>
    <name evidence="2" type="ORF">DI533_21590</name>
</gene>
<reference evidence="2 3" key="1">
    <citation type="submission" date="2017-08" db="EMBL/GenBank/DDBJ databases">
        <title>Infants hospitalized years apart are colonized by the same room-sourced microbial strains.</title>
        <authorList>
            <person name="Brooks B."/>
            <person name="Olm M.R."/>
            <person name="Firek B.A."/>
            <person name="Baker R."/>
            <person name="Thomas B.C."/>
            <person name="Morowitz M.J."/>
            <person name="Banfield J.F."/>
        </authorList>
    </citation>
    <scope>NUCLEOTIDE SEQUENCE [LARGE SCALE GENOMIC DNA]</scope>
    <source>
        <strain evidence="2">S2_003_000_R2_11</strain>
    </source>
</reference>